<organism evidence="1 2">
    <name type="scientific">Ophiophagus hannah</name>
    <name type="common">King cobra</name>
    <name type="synonym">Naja hannah</name>
    <dbReference type="NCBI Taxonomy" id="8665"/>
    <lineage>
        <taxon>Eukaryota</taxon>
        <taxon>Metazoa</taxon>
        <taxon>Chordata</taxon>
        <taxon>Craniata</taxon>
        <taxon>Vertebrata</taxon>
        <taxon>Euteleostomi</taxon>
        <taxon>Lepidosauria</taxon>
        <taxon>Squamata</taxon>
        <taxon>Bifurcata</taxon>
        <taxon>Unidentata</taxon>
        <taxon>Episquamata</taxon>
        <taxon>Toxicofera</taxon>
        <taxon>Serpentes</taxon>
        <taxon>Colubroidea</taxon>
        <taxon>Elapidae</taxon>
        <taxon>Elapinae</taxon>
        <taxon>Ophiophagus</taxon>
    </lineage>
</organism>
<keyword evidence="2" id="KW-1185">Reference proteome</keyword>
<dbReference type="EMBL" id="AZIM01001416">
    <property type="protein sequence ID" value="ETE66980.1"/>
    <property type="molecule type" value="Genomic_DNA"/>
</dbReference>
<gene>
    <name evidence="1" type="ORF">L345_07241</name>
</gene>
<evidence type="ECO:0000313" key="1">
    <source>
        <dbReference type="EMBL" id="ETE66980.1"/>
    </source>
</evidence>
<name>V8NY73_OPHHA</name>
<comment type="caution">
    <text evidence="1">The sequence shown here is derived from an EMBL/GenBank/DDBJ whole genome shotgun (WGS) entry which is preliminary data.</text>
</comment>
<reference evidence="1 2" key="1">
    <citation type="journal article" date="2013" name="Proc. Natl. Acad. Sci. U.S.A.">
        <title>The king cobra genome reveals dynamic gene evolution and adaptation in the snake venom system.</title>
        <authorList>
            <person name="Vonk F.J."/>
            <person name="Casewell N.R."/>
            <person name="Henkel C.V."/>
            <person name="Heimberg A.M."/>
            <person name="Jansen H.J."/>
            <person name="McCleary R.J."/>
            <person name="Kerkkamp H.M."/>
            <person name="Vos R.A."/>
            <person name="Guerreiro I."/>
            <person name="Calvete J.J."/>
            <person name="Wuster W."/>
            <person name="Woods A.E."/>
            <person name="Logan J.M."/>
            <person name="Harrison R.A."/>
            <person name="Castoe T.A."/>
            <person name="de Koning A.P."/>
            <person name="Pollock D.D."/>
            <person name="Yandell M."/>
            <person name="Calderon D."/>
            <person name="Renjifo C."/>
            <person name="Currier R.B."/>
            <person name="Salgado D."/>
            <person name="Pla D."/>
            <person name="Sanz L."/>
            <person name="Hyder A.S."/>
            <person name="Ribeiro J.M."/>
            <person name="Arntzen J.W."/>
            <person name="van den Thillart G.E."/>
            <person name="Boetzer M."/>
            <person name="Pirovano W."/>
            <person name="Dirks R.P."/>
            <person name="Spaink H.P."/>
            <person name="Duboule D."/>
            <person name="McGlinn E."/>
            <person name="Kini R.M."/>
            <person name="Richardson M.K."/>
        </authorList>
    </citation>
    <scope>NUCLEOTIDE SEQUENCE</scope>
    <source>
        <tissue evidence="1">Blood</tissue>
    </source>
</reference>
<protein>
    <submittedName>
        <fullName evidence="1">Uncharacterized protein</fullName>
    </submittedName>
</protein>
<dbReference type="AlphaFoldDB" id="V8NY73"/>
<dbReference type="OrthoDB" id="9314767at2759"/>
<accession>V8NY73</accession>
<feature type="non-terminal residue" evidence="1">
    <location>
        <position position="1"/>
    </location>
</feature>
<sequence length="345" mass="38925">MIAVFQYLRGCPKEEADKKQRTEINQGEKQLRTKEKFPVKVVNAPTLEVFKKRLDNDLSELVESFLPEWGVGWGAPEPHAALWDLCCGSLLGDPITGWPRPSPSPPSYSSPGLRRVSCLSREGWTRRPPRSLPTLLFCYARTSKLREHHSSTLSYKYSLPSMLESLLVSPQPVQVCRWCNHNHGNEPSLASNAMCQLCPLRNNLRCLLLTGDPTPFLTNGSPIRRTFGGPYFEAQLPEATSVPWVDCSPCQKIPPYFWVESLLVSERGQKNPINGRLILNLSQKWGGGNKRALQLEKKEESRSGELEREEVLACRGITIVSQPYKQRLLAKVFYTCQVGWEEGSS</sequence>
<proteinExistence type="predicted"/>
<evidence type="ECO:0000313" key="2">
    <source>
        <dbReference type="Proteomes" id="UP000018936"/>
    </source>
</evidence>
<dbReference type="Proteomes" id="UP000018936">
    <property type="component" value="Unassembled WGS sequence"/>
</dbReference>